<keyword evidence="9" id="KW-0963">Cytoplasm</keyword>
<dbReference type="PANTHER" id="PTHR33799">
    <property type="entry name" value="PTS PERMEASE-RELATED-RELATED"/>
    <property type="match status" value="1"/>
</dbReference>
<dbReference type="GO" id="GO:0005737">
    <property type="term" value="C:cytoplasm"/>
    <property type="evidence" value="ECO:0007669"/>
    <property type="project" value="UniProtKB-SubCell"/>
</dbReference>
<accession>A0AAV5B1Y1</accession>
<dbReference type="GO" id="GO:0005886">
    <property type="term" value="C:plasma membrane"/>
    <property type="evidence" value="ECO:0007669"/>
    <property type="project" value="UniProtKB-SubCell"/>
</dbReference>
<keyword evidence="13" id="KW-0598">Phosphotransferase system</keyword>
<evidence type="ECO:0000313" key="22">
    <source>
        <dbReference type="Proteomes" id="UP001055025"/>
    </source>
</evidence>
<dbReference type="GO" id="GO:0009401">
    <property type="term" value="P:phosphoenolpyruvate-dependent sugar phosphotransferase system"/>
    <property type="evidence" value="ECO:0007669"/>
    <property type="project" value="UniProtKB-KW"/>
</dbReference>
<evidence type="ECO:0000313" key="21">
    <source>
        <dbReference type="EMBL" id="GJM55522.1"/>
    </source>
</evidence>
<keyword evidence="7" id="KW-0813">Transport</keyword>
<evidence type="ECO:0000256" key="3">
    <source>
        <dbReference type="ARBA" id="ARBA00004496"/>
    </source>
</evidence>
<dbReference type="PROSITE" id="PS51101">
    <property type="entry name" value="PTS_EIIB_TYPE_4"/>
    <property type="match status" value="1"/>
</dbReference>
<dbReference type="Pfam" id="PF03610">
    <property type="entry name" value="EIIA-man"/>
    <property type="match status" value="1"/>
</dbReference>
<dbReference type="SUPFAM" id="SSF53062">
    <property type="entry name" value="PTS system fructose IIA component-like"/>
    <property type="match status" value="1"/>
</dbReference>
<keyword evidence="10" id="KW-0597">Phosphoprotein</keyword>
<dbReference type="SUPFAM" id="SSF52728">
    <property type="entry name" value="PTS IIb component"/>
    <property type="match status" value="1"/>
</dbReference>
<evidence type="ECO:0000256" key="4">
    <source>
        <dbReference type="ARBA" id="ARBA00011738"/>
    </source>
</evidence>
<dbReference type="PROSITE" id="PS51096">
    <property type="entry name" value="PTS_EIIA_TYPE_4"/>
    <property type="match status" value="1"/>
</dbReference>
<protein>
    <recommendedName>
        <fullName evidence="6">PTS system mannose-specific EIIAB component</fullName>
        <ecNumber evidence="5">2.7.1.191</ecNumber>
    </recommendedName>
    <alternativeName>
        <fullName evidence="18">EIIAB-Man</fullName>
    </alternativeName>
    <alternativeName>
        <fullName evidence="17">EIII-Man</fullName>
    </alternativeName>
</protein>
<dbReference type="Proteomes" id="UP001055025">
    <property type="component" value="Unassembled WGS sequence"/>
</dbReference>
<dbReference type="GO" id="GO:0008982">
    <property type="term" value="F:protein-N(PI)-phosphohistidine-sugar phosphotransferase activity"/>
    <property type="evidence" value="ECO:0007669"/>
    <property type="project" value="InterPro"/>
</dbReference>
<keyword evidence="22" id="KW-1185">Reference proteome</keyword>
<name>A0AAV5B1Y1_9ACTN</name>
<evidence type="ECO:0000256" key="18">
    <source>
        <dbReference type="ARBA" id="ARBA00032197"/>
    </source>
</evidence>
<keyword evidence="14" id="KW-0418">Kinase</keyword>
<organism evidence="21 22">
    <name type="scientific">Granulimonas faecalis</name>
    <dbReference type="NCBI Taxonomy" id="2894155"/>
    <lineage>
        <taxon>Bacteria</taxon>
        <taxon>Bacillati</taxon>
        <taxon>Actinomycetota</taxon>
        <taxon>Coriobacteriia</taxon>
        <taxon>Coriobacteriales</taxon>
        <taxon>Kribbibacteriaceae</taxon>
        <taxon>Granulimonas</taxon>
    </lineage>
</organism>
<dbReference type="InterPro" id="IPR004720">
    <property type="entry name" value="PTS_IIB_sorbose-sp"/>
</dbReference>
<dbReference type="CDD" id="cd00006">
    <property type="entry name" value="PTS_IIA_man"/>
    <property type="match status" value="1"/>
</dbReference>
<evidence type="ECO:0000256" key="5">
    <source>
        <dbReference type="ARBA" id="ARBA00011929"/>
    </source>
</evidence>
<evidence type="ECO:0000256" key="1">
    <source>
        <dbReference type="ARBA" id="ARBA00000514"/>
    </source>
</evidence>
<evidence type="ECO:0000256" key="16">
    <source>
        <dbReference type="ARBA" id="ARBA00023757"/>
    </source>
</evidence>
<dbReference type="RefSeq" id="WP_135977202.1">
    <property type="nucleotide sequence ID" value="NZ_BQKC01000001.1"/>
</dbReference>
<dbReference type="InterPro" id="IPR033887">
    <property type="entry name" value="PTS_IIA_man"/>
</dbReference>
<evidence type="ECO:0000256" key="13">
    <source>
        <dbReference type="ARBA" id="ARBA00022683"/>
    </source>
</evidence>
<comment type="caution">
    <text evidence="21">The sequence shown here is derived from an EMBL/GenBank/DDBJ whole genome shotgun (WGS) entry which is preliminary data.</text>
</comment>
<keyword evidence="12" id="KW-0808">Transferase</keyword>
<dbReference type="InterPro" id="IPR036667">
    <property type="entry name" value="PTS_IIB_sorbose-sp_sf"/>
</dbReference>
<evidence type="ECO:0000256" key="15">
    <source>
        <dbReference type="ARBA" id="ARBA00023136"/>
    </source>
</evidence>
<evidence type="ECO:0000256" key="6">
    <source>
        <dbReference type="ARBA" id="ARBA00021685"/>
    </source>
</evidence>
<evidence type="ECO:0000256" key="17">
    <source>
        <dbReference type="ARBA" id="ARBA00030229"/>
    </source>
</evidence>
<dbReference type="InterPro" id="IPR036662">
    <property type="entry name" value="PTS_EIIA_man-typ_sf"/>
</dbReference>
<evidence type="ECO:0000256" key="14">
    <source>
        <dbReference type="ARBA" id="ARBA00022777"/>
    </source>
</evidence>
<evidence type="ECO:0000256" key="11">
    <source>
        <dbReference type="ARBA" id="ARBA00022597"/>
    </source>
</evidence>
<dbReference type="PANTHER" id="PTHR33799:SF1">
    <property type="entry name" value="PTS SYSTEM MANNOSE-SPECIFIC EIIAB COMPONENT-RELATED"/>
    <property type="match status" value="1"/>
</dbReference>
<feature type="domain" description="PTS EIIA type-4" evidence="19">
    <location>
        <begin position="1"/>
        <end position="127"/>
    </location>
</feature>
<evidence type="ECO:0000259" key="20">
    <source>
        <dbReference type="PROSITE" id="PS51101"/>
    </source>
</evidence>
<evidence type="ECO:0000256" key="10">
    <source>
        <dbReference type="ARBA" id="ARBA00022553"/>
    </source>
</evidence>
<evidence type="ECO:0000256" key="8">
    <source>
        <dbReference type="ARBA" id="ARBA00022475"/>
    </source>
</evidence>
<dbReference type="Pfam" id="PF03830">
    <property type="entry name" value="PTSIIB_sorb"/>
    <property type="match status" value="1"/>
</dbReference>
<dbReference type="EMBL" id="BQKC01000001">
    <property type="protein sequence ID" value="GJM55522.1"/>
    <property type="molecule type" value="Genomic_DNA"/>
</dbReference>
<comment type="subcellular location">
    <subcellularLocation>
        <location evidence="2">Cell membrane</location>
    </subcellularLocation>
    <subcellularLocation>
        <location evidence="3">Cytoplasm</location>
    </subcellularLocation>
</comment>
<reference evidence="21" key="1">
    <citation type="journal article" date="2022" name="Int. J. Syst. Evol. Microbiol.">
        <title>Granulimonas faecalis gen. nov., sp. nov., and Leptogranulimonas caecicola gen. nov., sp. nov., novel lactate-producing Atopobiaceae bacteria isolated from mouse intestines, and an emended description of the family Atopobiaceae.</title>
        <authorList>
            <person name="Morinaga K."/>
            <person name="Kusada H."/>
            <person name="Sakamoto S."/>
            <person name="Murakami T."/>
            <person name="Toyoda A."/>
            <person name="Mori H."/>
            <person name="Meng X.Y."/>
            <person name="Takashino M."/>
            <person name="Murotomi K."/>
            <person name="Tamaki H."/>
        </authorList>
    </citation>
    <scope>NUCLEOTIDE SEQUENCE</scope>
    <source>
        <strain evidence="21">OPF53</strain>
    </source>
</reference>
<dbReference type="Gene3D" id="3.40.35.10">
    <property type="entry name" value="Phosphotransferase system, sorbose subfamily IIB component"/>
    <property type="match status" value="1"/>
</dbReference>
<dbReference type="GO" id="GO:0016301">
    <property type="term" value="F:kinase activity"/>
    <property type="evidence" value="ECO:0007669"/>
    <property type="project" value="UniProtKB-KW"/>
</dbReference>
<dbReference type="InterPro" id="IPR051471">
    <property type="entry name" value="Bacterial_PTS_sugar_comp"/>
</dbReference>
<dbReference type="AlphaFoldDB" id="A0AAV5B1Y1"/>
<keyword evidence="15" id="KW-0472">Membrane</keyword>
<feature type="domain" description="PTS EIIB type-4" evidence="20">
    <location>
        <begin position="163"/>
        <end position="328"/>
    </location>
</feature>
<dbReference type="InterPro" id="IPR004701">
    <property type="entry name" value="PTS_EIIA_man-typ"/>
</dbReference>
<dbReference type="Gene3D" id="3.40.50.510">
    <property type="entry name" value="Phosphotransferase system, mannose-type IIA component"/>
    <property type="match status" value="1"/>
</dbReference>
<comment type="function">
    <text evidence="16">The phosphoenolpyruvate-dependent sugar phosphotransferase system (sugar PTS), a major carbohydrate active transport system, catalyzes the phosphorylation of incoming sugar substrates concomitantly with their translocation across the cell membrane. The enzyme II ManXYZ PTS system is involved in mannose transport.</text>
</comment>
<evidence type="ECO:0000256" key="12">
    <source>
        <dbReference type="ARBA" id="ARBA00022679"/>
    </source>
</evidence>
<evidence type="ECO:0000256" key="9">
    <source>
        <dbReference type="ARBA" id="ARBA00022490"/>
    </source>
</evidence>
<comment type="catalytic activity">
    <reaction evidence="1">
        <text>D-mannose(out) + N(pros)-phospho-L-histidyl-[protein] = D-mannose 6-phosphate(in) + L-histidyl-[protein]</text>
        <dbReference type="Rhea" id="RHEA:49232"/>
        <dbReference type="Rhea" id="RHEA-COMP:9745"/>
        <dbReference type="Rhea" id="RHEA-COMP:9746"/>
        <dbReference type="ChEBI" id="CHEBI:4208"/>
        <dbReference type="ChEBI" id="CHEBI:29979"/>
        <dbReference type="ChEBI" id="CHEBI:58735"/>
        <dbReference type="ChEBI" id="CHEBI:64837"/>
        <dbReference type="EC" id="2.7.1.191"/>
    </reaction>
</comment>
<keyword evidence="11" id="KW-0762">Sugar transport</keyword>
<keyword evidence="8" id="KW-1003">Cell membrane</keyword>
<dbReference type="EC" id="2.7.1.191" evidence="5"/>
<proteinExistence type="predicted"/>
<sequence>MVGIVLASHGKFATGIQQSGSMVFGDQENVAAVTLMPSEGPDDFRKKLEEAVSGFDKDAQEEVLFLVDLWGGTPFNQCSAFADGHDQWAIVTGLNLPMLIEAYTGRFSLGTAHEIATKVFVEGRRGVRVKPESLQPKPKGGAAAAASSAGSAALPEGTVVGDGQMKLVHTRIDSRLLHGQVATNWARSVGCNRIIVVSDAVAHDDLRKSLIVEAAPPGVKANVTTIAQFVKCYNDPRFGDVKALVLFENPEDTLAVEEAGVPIKHINVGSLAHSAGKTMISQAIAVSEQDVQAFVALRDNGTTFDTKKVPSDGGEDLFALIQKNNMMP</sequence>
<evidence type="ECO:0000259" key="19">
    <source>
        <dbReference type="PROSITE" id="PS51096"/>
    </source>
</evidence>
<evidence type="ECO:0000256" key="7">
    <source>
        <dbReference type="ARBA" id="ARBA00022448"/>
    </source>
</evidence>
<gene>
    <name evidence="21" type="primary">manX</name>
    <name evidence="21" type="ORF">ATOP_11770</name>
</gene>
<dbReference type="CDD" id="cd00001">
    <property type="entry name" value="PTS_IIB_man"/>
    <property type="match status" value="1"/>
</dbReference>
<comment type="subunit">
    <text evidence="4">Homodimer.</text>
</comment>
<evidence type="ECO:0000256" key="2">
    <source>
        <dbReference type="ARBA" id="ARBA00004236"/>
    </source>
</evidence>